<evidence type="ECO:0000313" key="2">
    <source>
        <dbReference type="EMBL" id="QEH38352.1"/>
    </source>
</evidence>
<name>A0A5B9WCQ1_9BACT</name>
<accession>A0A5B9WCQ1</accession>
<reference evidence="2 3" key="1">
    <citation type="submission" date="2019-08" db="EMBL/GenBank/DDBJ databases">
        <title>Deep-cultivation of Planctomycetes and their phenomic and genomic characterization uncovers novel biology.</title>
        <authorList>
            <person name="Wiegand S."/>
            <person name="Jogler M."/>
            <person name="Boedeker C."/>
            <person name="Pinto D."/>
            <person name="Vollmers J."/>
            <person name="Rivas-Marin E."/>
            <person name="Kohn T."/>
            <person name="Peeters S.H."/>
            <person name="Heuer A."/>
            <person name="Rast P."/>
            <person name="Oberbeckmann S."/>
            <person name="Bunk B."/>
            <person name="Jeske O."/>
            <person name="Meyerdierks A."/>
            <person name="Storesund J.E."/>
            <person name="Kallscheuer N."/>
            <person name="Luecker S."/>
            <person name="Lage O.M."/>
            <person name="Pohl T."/>
            <person name="Merkel B.J."/>
            <person name="Hornburger P."/>
            <person name="Mueller R.-W."/>
            <person name="Bruemmer F."/>
            <person name="Labrenz M."/>
            <person name="Spormann A.M."/>
            <person name="Op den Camp H."/>
            <person name="Overmann J."/>
            <person name="Amann R."/>
            <person name="Jetten M.S.M."/>
            <person name="Mascher T."/>
            <person name="Medema M.H."/>
            <person name="Devos D.P."/>
            <person name="Kaster A.-K."/>
            <person name="Ovreas L."/>
            <person name="Rohde M."/>
            <person name="Galperin M.Y."/>
            <person name="Jogler C."/>
        </authorList>
    </citation>
    <scope>NUCLEOTIDE SEQUENCE [LARGE SCALE GENOMIC DNA]</scope>
    <source>
        <strain evidence="2 3">OJF2</strain>
    </source>
</reference>
<proteinExistence type="predicted"/>
<dbReference type="OrthoDB" id="9934260at2"/>
<feature type="compositionally biased region" description="Basic and acidic residues" evidence="1">
    <location>
        <begin position="88"/>
        <end position="104"/>
    </location>
</feature>
<evidence type="ECO:0000256" key="1">
    <source>
        <dbReference type="SAM" id="MobiDB-lite"/>
    </source>
</evidence>
<keyword evidence="3" id="KW-1185">Reference proteome</keyword>
<dbReference type="EMBL" id="CP042997">
    <property type="protein sequence ID" value="QEH38352.1"/>
    <property type="molecule type" value="Genomic_DNA"/>
</dbReference>
<dbReference type="RefSeq" id="WP_148597801.1">
    <property type="nucleotide sequence ID" value="NZ_CP042997.1"/>
</dbReference>
<dbReference type="KEGG" id="agv:OJF2_69530"/>
<feature type="region of interest" description="Disordered" evidence="1">
    <location>
        <begin position="74"/>
        <end position="104"/>
    </location>
</feature>
<gene>
    <name evidence="2" type="ORF">OJF2_69530</name>
</gene>
<evidence type="ECO:0000313" key="3">
    <source>
        <dbReference type="Proteomes" id="UP000324233"/>
    </source>
</evidence>
<organism evidence="2 3">
    <name type="scientific">Aquisphaera giovannonii</name>
    <dbReference type="NCBI Taxonomy" id="406548"/>
    <lineage>
        <taxon>Bacteria</taxon>
        <taxon>Pseudomonadati</taxon>
        <taxon>Planctomycetota</taxon>
        <taxon>Planctomycetia</taxon>
        <taxon>Isosphaerales</taxon>
        <taxon>Isosphaeraceae</taxon>
        <taxon>Aquisphaera</taxon>
    </lineage>
</organism>
<dbReference type="Proteomes" id="UP000324233">
    <property type="component" value="Chromosome"/>
</dbReference>
<sequence>MKPMAVIVEGMVQEDGTLDLVGRVNLPSGPVHVTIQPVAAAVQPDRFWAMLETIWASQAGAGVAPRSREEIDAEIAASRDESEGEAAEAERLQDECRGGRERPR</sequence>
<protein>
    <submittedName>
        <fullName evidence="2">Uncharacterized protein</fullName>
    </submittedName>
</protein>
<dbReference type="AlphaFoldDB" id="A0A5B9WCQ1"/>